<dbReference type="Pfam" id="PF04972">
    <property type="entry name" value="BON"/>
    <property type="match status" value="1"/>
</dbReference>
<gene>
    <name evidence="2" type="ORF">MNBD_NITROSPINAE03-2074</name>
</gene>
<protein>
    <recommendedName>
        <fullName evidence="1">BON domain-containing protein</fullName>
    </recommendedName>
</protein>
<dbReference type="PANTHER" id="PTHR34606:SF15">
    <property type="entry name" value="BON DOMAIN-CONTAINING PROTEIN"/>
    <property type="match status" value="1"/>
</dbReference>
<proteinExistence type="predicted"/>
<dbReference type="EMBL" id="UOGB01000305">
    <property type="protein sequence ID" value="VAX24816.1"/>
    <property type="molecule type" value="Genomic_DNA"/>
</dbReference>
<organism evidence="2">
    <name type="scientific">hydrothermal vent metagenome</name>
    <dbReference type="NCBI Taxonomy" id="652676"/>
    <lineage>
        <taxon>unclassified sequences</taxon>
        <taxon>metagenomes</taxon>
        <taxon>ecological metagenomes</taxon>
    </lineage>
</organism>
<accession>A0A3B1C2U0</accession>
<dbReference type="InterPro" id="IPR007055">
    <property type="entry name" value="BON_dom"/>
</dbReference>
<sequence length="120" mass="13166">MRLLLIFIFTAFALTGPASGEEKGVMEKAGKAVDRGIENTKEFFSDSSITTRVKTRLLRDDYVSGFDIKIATTEGSCSVKGEVESEKLARRVMGIVRATKGVKNARNHLVVVKRSLSTVK</sequence>
<dbReference type="Gene3D" id="3.30.1340.30">
    <property type="match status" value="1"/>
</dbReference>
<evidence type="ECO:0000259" key="1">
    <source>
        <dbReference type="PROSITE" id="PS50914"/>
    </source>
</evidence>
<dbReference type="PROSITE" id="PS50914">
    <property type="entry name" value="BON"/>
    <property type="match status" value="1"/>
</dbReference>
<dbReference type="AlphaFoldDB" id="A0A3B1C2U0"/>
<evidence type="ECO:0000313" key="2">
    <source>
        <dbReference type="EMBL" id="VAX24816.1"/>
    </source>
</evidence>
<dbReference type="InterPro" id="IPR051686">
    <property type="entry name" value="Lipoprotein_DolP"/>
</dbReference>
<reference evidence="2" key="1">
    <citation type="submission" date="2018-06" db="EMBL/GenBank/DDBJ databases">
        <authorList>
            <person name="Zhirakovskaya E."/>
        </authorList>
    </citation>
    <scope>NUCLEOTIDE SEQUENCE</scope>
</reference>
<dbReference type="PANTHER" id="PTHR34606">
    <property type="entry name" value="BON DOMAIN-CONTAINING PROTEIN"/>
    <property type="match status" value="1"/>
</dbReference>
<name>A0A3B1C2U0_9ZZZZ</name>
<feature type="domain" description="BON" evidence="1">
    <location>
        <begin position="45"/>
        <end position="113"/>
    </location>
</feature>